<gene>
    <name evidence="8 10" type="primary">tilS</name>
    <name evidence="10" type="ORF">GM920_12140</name>
</gene>
<dbReference type="InterPro" id="IPR012094">
    <property type="entry name" value="tRNA_Ile_lys_synt"/>
</dbReference>
<evidence type="ECO:0000256" key="2">
    <source>
        <dbReference type="ARBA" id="ARBA00022490"/>
    </source>
</evidence>
<comment type="catalytic activity">
    <reaction evidence="7 8">
        <text>cytidine(34) in tRNA(Ile2) + L-lysine + ATP = lysidine(34) in tRNA(Ile2) + AMP + diphosphate + H(+)</text>
        <dbReference type="Rhea" id="RHEA:43744"/>
        <dbReference type="Rhea" id="RHEA-COMP:10625"/>
        <dbReference type="Rhea" id="RHEA-COMP:10670"/>
        <dbReference type="ChEBI" id="CHEBI:15378"/>
        <dbReference type="ChEBI" id="CHEBI:30616"/>
        <dbReference type="ChEBI" id="CHEBI:32551"/>
        <dbReference type="ChEBI" id="CHEBI:33019"/>
        <dbReference type="ChEBI" id="CHEBI:82748"/>
        <dbReference type="ChEBI" id="CHEBI:83665"/>
        <dbReference type="ChEBI" id="CHEBI:456215"/>
        <dbReference type="EC" id="6.3.4.19"/>
    </reaction>
</comment>
<dbReference type="SUPFAM" id="SSF52402">
    <property type="entry name" value="Adenine nucleotide alpha hydrolases-like"/>
    <property type="match status" value="1"/>
</dbReference>
<dbReference type="InterPro" id="IPR014729">
    <property type="entry name" value="Rossmann-like_a/b/a_fold"/>
</dbReference>
<evidence type="ECO:0000256" key="7">
    <source>
        <dbReference type="ARBA" id="ARBA00048539"/>
    </source>
</evidence>
<dbReference type="RefSeq" id="WP_182957473.1">
    <property type="nucleotide sequence ID" value="NZ_WNXC01000003.1"/>
</dbReference>
<dbReference type="GO" id="GO:0032267">
    <property type="term" value="F:tRNA(Ile)-lysidine synthase activity"/>
    <property type="evidence" value="ECO:0007669"/>
    <property type="project" value="UniProtKB-EC"/>
</dbReference>
<protein>
    <recommendedName>
        <fullName evidence="8">tRNA(Ile)-lysidine synthase</fullName>
        <ecNumber evidence="8">6.3.4.19</ecNumber>
    </recommendedName>
    <alternativeName>
        <fullName evidence="8">tRNA(Ile)-2-lysyl-cytidine synthase</fullName>
    </alternativeName>
    <alternativeName>
        <fullName evidence="8">tRNA(Ile)-lysidine synthetase</fullName>
    </alternativeName>
</protein>
<dbReference type="PANTHER" id="PTHR43033:SF1">
    <property type="entry name" value="TRNA(ILE)-LYSIDINE SYNTHASE-RELATED"/>
    <property type="match status" value="1"/>
</dbReference>
<dbReference type="SUPFAM" id="SSF56037">
    <property type="entry name" value="PheT/TilS domain"/>
    <property type="match status" value="1"/>
</dbReference>
<evidence type="ECO:0000256" key="4">
    <source>
        <dbReference type="ARBA" id="ARBA00022694"/>
    </source>
</evidence>
<comment type="caution">
    <text evidence="10">The sequence shown here is derived from an EMBL/GenBank/DDBJ whole genome shotgun (WGS) entry which is preliminary data.</text>
</comment>
<comment type="subcellular location">
    <subcellularLocation>
        <location evidence="1 8">Cytoplasm</location>
    </subcellularLocation>
</comment>
<comment type="similarity">
    <text evidence="8">Belongs to the tRNA(Ile)-lysidine synthase family.</text>
</comment>
<reference evidence="10 11" key="1">
    <citation type="submission" date="2019-11" db="EMBL/GenBank/DDBJ databases">
        <title>Description of Pedobacter sp. LMG 31462T.</title>
        <authorList>
            <person name="Carlier A."/>
            <person name="Qi S."/>
            <person name="Vandamme P."/>
        </authorList>
    </citation>
    <scope>NUCLEOTIDE SEQUENCE [LARGE SCALE GENOMIC DNA]</scope>
    <source>
        <strain evidence="10 11">LMG 31462</strain>
    </source>
</reference>
<dbReference type="Pfam" id="PF11734">
    <property type="entry name" value="TilS_C"/>
    <property type="match status" value="1"/>
</dbReference>
<keyword evidence="5 8" id="KW-0547">Nucleotide-binding</keyword>
<evidence type="ECO:0000313" key="10">
    <source>
        <dbReference type="EMBL" id="MBB2149653.1"/>
    </source>
</evidence>
<dbReference type="InterPro" id="IPR012796">
    <property type="entry name" value="Lysidine-tRNA-synth_C"/>
</dbReference>
<accession>A0ABR6EYX1</accession>
<dbReference type="SMART" id="SM00977">
    <property type="entry name" value="TilS_C"/>
    <property type="match status" value="1"/>
</dbReference>
<comment type="domain">
    <text evidence="8">The N-terminal region contains the highly conserved SGGXDS motif, predicted to be a P-loop motif involved in ATP binding.</text>
</comment>
<evidence type="ECO:0000313" key="11">
    <source>
        <dbReference type="Proteomes" id="UP000636110"/>
    </source>
</evidence>
<keyword evidence="2 8" id="KW-0963">Cytoplasm</keyword>
<dbReference type="Pfam" id="PF01171">
    <property type="entry name" value="ATP_bind_3"/>
    <property type="match status" value="1"/>
</dbReference>
<dbReference type="HAMAP" id="MF_01161">
    <property type="entry name" value="tRNA_Ile_lys_synt"/>
    <property type="match status" value="1"/>
</dbReference>
<dbReference type="NCBIfam" id="TIGR02433">
    <property type="entry name" value="lysidine_TilS_C"/>
    <property type="match status" value="1"/>
</dbReference>
<feature type="binding site" evidence="8">
    <location>
        <begin position="28"/>
        <end position="33"/>
    </location>
    <ligand>
        <name>ATP</name>
        <dbReference type="ChEBI" id="CHEBI:30616"/>
    </ligand>
</feature>
<evidence type="ECO:0000256" key="5">
    <source>
        <dbReference type="ARBA" id="ARBA00022741"/>
    </source>
</evidence>
<keyword evidence="11" id="KW-1185">Reference proteome</keyword>
<sequence length="458" mass="52298">MLPLHNFKAYIQQNTLFSTDDQILLAVSGGRDSVLMAHLFKLAGYQFGIAHCNFNLRGEESVRDEHFVKMLAATLEVPVYVKHFETKAYASSHKISIQMAARDLRYQWFEELSTAEGYAYIALAQHQDDAIETVLLNLTRGTGIAGLHGILPKRGKLIRPLLFLTRVEINALVEKEKIDYVEDSSNLSANYARNKIRLKVIPPLKEINASLELTFQQNIQRFADTEQVLQQVVAELRSAMFRTEHDGLYLSIEKVKSLNPQKLLMFELLKPYHFSEAVIADLIQALDKQSGISFFSTTHQLTLNREELIISPLKKEESGQHLLWHPTEETIEMPHGSISSKRLSKAEFDTNYQIERDPNKAYLDADQLIYPLILRSRQPGDRFKPFGMKHYKKLSDFFIDEKIPVTRKDAVPILLNGNGEVIWVAGMRQDNRYKIGAATKNITILTYSAPYITNSKQS</sequence>
<keyword evidence="6 8" id="KW-0067">ATP-binding</keyword>
<evidence type="ECO:0000256" key="3">
    <source>
        <dbReference type="ARBA" id="ARBA00022598"/>
    </source>
</evidence>
<dbReference type="Gene3D" id="3.40.50.620">
    <property type="entry name" value="HUPs"/>
    <property type="match status" value="1"/>
</dbReference>
<comment type="function">
    <text evidence="8">Ligates lysine onto the cytidine present at position 34 of the AUA codon-specific tRNA(Ile) that contains the anticodon CAU, in an ATP-dependent manner. Cytidine is converted to lysidine, thus changing the amino acid specificity of the tRNA from methionine to isoleucine.</text>
</comment>
<dbReference type="Proteomes" id="UP000636110">
    <property type="component" value="Unassembled WGS sequence"/>
</dbReference>
<dbReference type="PANTHER" id="PTHR43033">
    <property type="entry name" value="TRNA(ILE)-LYSIDINE SYNTHASE-RELATED"/>
    <property type="match status" value="1"/>
</dbReference>
<dbReference type="NCBIfam" id="TIGR02432">
    <property type="entry name" value="lysidine_TilS_N"/>
    <property type="match status" value="1"/>
</dbReference>
<evidence type="ECO:0000256" key="6">
    <source>
        <dbReference type="ARBA" id="ARBA00022840"/>
    </source>
</evidence>
<dbReference type="EMBL" id="WNXC01000003">
    <property type="protein sequence ID" value="MBB2149653.1"/>
    <property type="molecule type" value="Genomic_DNA"/>
</dbReference>
<evidence type="ECO:0000259" key="9">
    <source>
        <dbReference type="SMART" id="SM00977"/>
    </source>
</evidence>
<evidence type="ECO:0000256" key="8">
    <source>
        <dbReference type="HAMAP-Rule" id="MF_01161"/>
    </source>
</evidence>
<keyword evidence="4 8" id="KW-0819">tRNA processing</keyword>
<proteinExistence type="inferred from homology"/>
<keyword evidence="3 8" id="KW-0436">Ligase</keyword>
<organism evidence="10 11">
    <name type="scientific">Pedobacter gandavensis</name>
    <dbReference type="NCBI Taxonomy" id="2679963"/>
    <lineage>
        <taxon>Bacteria</taxon>
        <taxon>Pseudomonadati</taxon>
        <taxon>Bacteroidota</taxon>
        <taxon>Sphingobacteriia</taxon>
        <taxon>Sphingobacteriales</taxon>
        <taxon>Sphingobacteriaceae</taxon>
        <taxon>Pedobacter</taxon>
    </lineage>
</organism>
<dbReference type="InterPro" id="IPR012795">
    <property type="entry name" value="tRNA_Ile_lys_synt_N"/>
</dbReference>
<dbReference type="EC" id="6.3.4.19" evidence="8"/>
<name>A0ABR6EYX1_9SPHI</name>
<feature type="domain" description="Lysidine-tRNA(Ile) synthetase C-terminal" evidence="9">
    <location>
        <begin position="372"/>
        <end position="447"/>
    </location>
</feature>
<dbReference type="InterPro" id="IPR011063">
    <property type="entry name" value="TilS/TtcA_N"/>
</dbReference>
<evidence type="ECO:0000256" key="1">
    <source>
        <dbReference type="ARBA" id="ARBA00004496"/>
    </source>
</evidence>
<dbReference type="CDD" id="cd01992">
    <property type="entry name" value="TilS_N"/>
    <property type="match status" value="1"/>
</dbReference>